<gene>
    <name evidence="1" type="ORF">BAL341_1920</name>
</gene>
<sequence length="329" mass="35945">MLSGAALISQLAQAPDTVSVKQVLSDEVVKKHQPELSSIKTEKTESIVLPGNSENAPALERLDYYSQALALLTHADEGDAEAQFQLAKILAHCDTINAWKPDFERDFSHFKAMTVSDADLSYMDDLIQEMRNCEQFIGQKLDMFSGQPLSGMQPLQVASVRYLNAALLGHNAAVMPALGSILHTIKVDFDTKQLLAERLNAVLPSEPTETYIDLAAYQENELDQLAMVKLGCVGNVKCDSIDSVPLAHINFYGCMKSAVDDQIAGISTQPTDCAAQGLNQFIAEQSSKYSSDELSARMQQIRQAAQQGDLQAMGLSGLAEWLQTDDTKK</sequence>
<reference evidence="1" key="1">
    <citation type="submission" date="2019-04" db="EMBL/GenBank/DDBJ databases">
        <authorList>
            <person name="Brambilla D."/>
        </authorList>
    </citation>
    <scope>NUCLEOTIDE SEQUENCE</scope>
    <source>
        <strain evidence="1">BAL1</strain>
    </source>
</reference>
<dbReference type="EMBL" id="CAAJGR010000104">
    <property type="protein sequence ID" value="VHO04495.1"/>
    <property type="molecule type" value="Genomic_DNA"/>
</dbReference>
<evidence type="ECO:0000313" key="1">
    <source>
        <dbReference type="EMBL" id="VHO04495.1"/>
    </source>
</evidence>
<accession>A0A486XRZ1</accession>
<name>A0A486XRZ1_9GAMM</name>
<organism evidence="1">
    <name type="scientific">Rheinheimera sp. BAL341</name>
    <dbReference type="NCBI Taxonomy" id="1708203"/>
    <lineage>
        <taxon>Bacteria</taxon>
        <taxon>Pseudomonadati</taxon>
        <taxon>Pseudomonadota</taxon>
        <taxon>Gammaproteobacteria</taxon>
        <taxon>Chromatiales</taxon>
        <taxon>Chromatiaceae</taxon>
        <taxon>Rheinheimera</taxon>
    </lineage>
</organism>
<protein>
    <submittedName>
        <fullName evidence="1">Uncharacterized protein</fullName>
    </submittedName>
</protein>
<dbReference type="AlphaFoldDB" id="A0A486XRZ1"/>
<proteinExistence type="predicted"/>